<keyword evidence="4 9" id="KW-0547">Nucleotide-binding</keyword>
<dbReference type="Gene3D" id="1.10.240.10">
    <property type="entry name" value="Tyrosyl-Transfer RNA Synthetase"/>
    <property type="match status" value="1"/>
</dbReference>
<feature type="binding site" evidence="9">
    <location>
        <begin position="50"/>
        <end position="51"/>
    </location>
    <ligand>
        <name>ATP</name>
        <dbReference type="ChEBI" id="CHEBI:30616"/>
    </ligand>
</feature>
<evidence type="ECO:0000256" key="8">
    <source>
        <dbReference type="ARBA" id="ARBA00049929"/>
    </source>
</evidence>
<keyword evidence="13" id="KW-1185">Reference proteome</keyword>
<dbReference type="EMBL" id="LT907988">
    <property type="protein sequence ID" value="SOE50653.1"/>
    <property type="molecule type" value="Genomic_DNA"/>
</dbReference>
<dbReference type="GO" id="GO:0004830">
    <property type="term" value="F:tryptophan-tRNA ligase activity"/>
    <property type="evidence" value="ECO:0007669"/>
    <property type="project" value="UniProtKB-UniRule"/>
</dbReference>
<dbReference type="InterPro" id="IPR002306">
    <property type="entry name" value="Trp-tRNA-ligase"/>
</dbReference>
<dbReference type="Gene3D" id="2.30.29.80">
    <property type="match status" value="1"/>
</dbReference>
<evidence type="ECO:0000256" key="9">
    <source>
        <dbReference type="HAMAP-Rule" id="MF_00140"/>
    </source>
</evidence>
<evidence type="ECO:0000256" key="2">
    <source>
        <dbReference type="ARBA" id="ARBA00022490"/>
    </source>
</evidence>
<dbReference type="AlphaFoldDB" id="A0A1C3K041"/>
<dbReference type="STRING" id="1851544.ODI_02943"/>
<comment type="function">
    <text evidence="9">Catalyzes the attachment of tryptophan to tRNA(Trp).</text>
</comment>
<name>A0A1C3K041_9BURK</name>
<feature type="binding site" evidence="9">
    <location>
        <begin position="236"/>
        <end position="240"/>
    </location>
    <ligand>
        <name>ATP</name>
        <dbReference type="ChEBI" id="CHEBI:30616"/>
    </ligand>
</feature>
<evidence type="ECO:0000256" key="1">
    <source>
        <dbReference type="ARBA" id="ARBA00005594"/>
    </source>
</evidence>
<dbReference type="HAMAP" id="MF_00140_B">
    <property type="entry name" value="Trp_tRNA_synth_B"/>
    <property type="match status" value="1"/>
</dbReference>
<dbReference type="PANTHER" id="PTHR43766:SF1">
    <property type="entry name" value="TRYPTOPHAN--TRNA LIGASE, MITOCHONDRIAL"/>
    <property type="match status" value="1"/>
</dbReference>
<dbReference type="GO" id="GO:0005829">
    <property type="term" value="C:cytosol"/>
    <property type="evidence" value="ECO:0007669"/>
    <property type="project" value="TreeGrafter"/>
</dbReference>
<reference evidence="12 13" key="2">
    <citation type="submission" date="2017-08" db="EMBL/GenBank/DDBJ databases">
        <authorList>
            <person name="de Groot N.N."/>
        </authorList>
    </citation>
    <scope>NUCLEOTIDE SEQUENCE [LARGE SCALE GENOMIC DNA]</scope>
    <source>
        <strain evidence="12">Orrdi1</strain>
    </source>
</reference>
<feature type="binding site" evidence="9">
    <location>
        <position position="175"/>
    </location>
    <ligand>
        <name>L-tryptophan</name>
        <dbReference type="ChEBI" id="CHEBI:57912"/>
    </ligand>
</feature>
<dbReference type="Pfam" id="PF00579">
    <property type="entry name" value="tRNA-synt_1b"/>
    <property type="match status" value="1"/>
</dbReference>
<dbReference type="EMBL" id="FLRC01000011">
    <property type="protein sequence ID" value="SBT24872.1"/>
    <property type="molecule type" value="Genomic_DNA"/>
</dbReference>
<dbReference type="InterPro" id="IPR050203">
    <property type="entry name" value="Trp-tRNA_synthetase"/>
</dbReference>
<dbReference type="SUPFAM" id="SSF160113">
    <property type="entry name" value="YegP-like"/>
    <property type="match status" value="1"/>
</dbReference>
<dbReference type="PANTHER" id="PTHR43766">
    <property type="entry name" value="TRYPTOPHAN--TRNA LIGASE, MITOCHONDRIAL"/>
    <property type="match status" value="1"/>
</dbReference>
<dbReference type="InterPro" id="IPR002305">
    <property type="entry name" value="aa-tRNA-synth_Ic"/>
</dbReference>
<organism evidence="11 13">
    <name type="scientific">Orrella dioscoreae</name>
    <dbReference type="NCBI Taxonomy" id="1851544"/>
    <lineage>
        <taxon>Bacteria</taxon>
        <taxon>Pseudomonadati</taxon>
        <taxon>Pseudomonadota</taxon>
        <taxon>Betaproteobacteria</taxon>
        <taxon>Burkholderiales</taxon>
        <taxon>Alcaligenaceae</taxon>
        <taxon>Orrella</taxon>
    </lineage>
</organism>
<evidence type="ECO:0000256" key="7">
    <source>
        <dbReference type="ARBA" id="ARBA00023146"/>
    </source>
</evidence>
<dbReference type="FunFam" id="3.40.50.620:FF:000144">
    <property type="entry name" value="Tryptophan--tRNA ligase"/>
    <property type="match status" value="1"/>
</dbReference>
<comment type="subcellular location">
    <subcellularLocation>
        <location evidence="9">Cytoplasm</location>
    </subcellularLocation>
</comment>
<keyword evidence="5 9" id="KW-0067">ATP-binding</keyword>
<evidence type="ECO:0000256" key="5">
    <source>
        <dbReference type="ARBA" id="ARBA00022840"/>
    </source>
</evidence>
<dbReference type="NCBIfam" id="TIGR00233">
    <property type="entry name" value="trpS"/>
    <property type="match status" value="1"/>
</dbReference>
<protein>
    <recommendedName>
        <fullName evidence="9">Tryptophan--tRNA ligase</fullName>
        <ecNumber evidence="9">6.1.1.2</ecNumber>
    </recommendedName>
    <alternativeName>
        <fullName evidence="9">Tryptophanyl-tRNA synthetase</fullName>
        <shortName evidence="9">TrpRS</shortName>
    </alternativeName>
</protein>
<dbReference type="GO" id="GO:0006436">
    <property type="term" value="P:tryptophanyl-tRNA aminoacylation"/>
    <property type="evidence" value="ECO:0007669"/>
    <property type="project" value="UniProtKB-UniRule"/>
</dbReference>
<evidence type="ECO:0000313" key="12">
    <source>
        <dbReference type="EMBL" id="SOE50653.1"/>
    </source>
</evidence>
<feature type="binding site" evidence="9">
    <location>
        <begin position="187"/>
        <end position="189"/>
    </location>
    <ligand>
        <name>ATP</name>
        <dbReference type="ChEBI" id="CHEBI:30616"/>
    </ligand>
</feature>
<feature type="binding site" evidence="9">
    <location>
        <begin position="42"/>
        <end position="44"/>
    </location>
    <ligand>
        <name>ATP</name>
        <dbReference type="ChEBI" id="CHEBI:30616"/>
    </ligand>
</feature>
<reference evidence="11 13" key="1">
    <citation type="submission" date="2016-06" db="EMBL/GenBank/DDBJ databases">
        <authorList>
            <person name="Kjaerup R.B."/>
            <person name="Dalgaard T.S."/>
            <person name="Juul-Madsen H.R."/>
        </authorList>
    </citation>
    <scope>NUCLEOTIDE SEQUENCE [LARGE SCALE GENOMIC DNA]</scope>
    <source>
        <strain evidence="11">Orrdi1</strain>
    </source>
</reference>
<dbReference type="Proteomes" id="UP000078558">
    <property type="component" value="Chromosome I"/>
</dbReference>
<gene>
    <name evidence="9" type="primary">trpS</name>
    <name evidence="11" type="ORF">ODI_02943</name>
    <name evidence="12" type="ORF">ODI_R2869</name>
</gene>
<proteinExistence type="inferred from homology"/>
<feature type="short sequence motif" description="'HIGH' region" evidence="9">
    <location>
        <begin position="43"/>
        <end position="51"/>
    </location>
</feature>
<evidence type="ECO:0000313" key="11">
    <source>
        <dbReference type="EMBL" id="SBT24872.1"/>
    </source>
</evidence>
<dbReference type="SUPFAM" id="SSF52374">
    <property type="entry name" value="Nucleotidylyl transferase"/>
    <property type="match status" value="1"/>
</dbReference>
<dbReference type="Gene3D" id="3.40.50.620">
    <property type="entry name" value="HUPs"/>
    <property type="match status" value="1"/>
</dbReference>
<dbReference type="GO" id="GO:0005524">
    <property type="term" value="F:ATP binding"/>
    <property type="evidence" value="ECO:0007669"/>
    <property type="project" value="UniProtKB-UniRule"/>
</dbReference>
<keyword evidence="7 9" id="KW-0030">Aminoacyl-tRNA synthetase</keyword>
<dbReference type="EC" id="6.1.1.2" evidence="9"/>
<dbReference type="PRINTS" id="PR01039">
    <property type="entry name" value="TRNASYNTHTRP"/>
</dbReference>
<keyword evidence="6 9" id="KW-0648">Protein biosynthesis</keyword>
<keyword evidence="2 9" id="KW-0963">Cytoplasm</keyword>
<evidence type="ECO:0000256" key="10">
    <source>
        <dbReference type="RuleBase" id="RU363036"/>
    </source>
</evidence>
<keyword evidence="3 9" id="KW-0436">Ligase</keyword>
<evidence type="ECO:0000256" key="6">
    <source>
        <dbReference type="ARBA" id="ARBA00022917"/>
    </source>
</evidence>
<feature type="binding site" evidence="9">
    <location>
        <position position="229"/>
    </location>
    <ligand>
        <name>ATP</name>
        <dbReference type="ChEBI" id="CHEBI:30616"/>
    </ligand>
</feature>
<comment type="similarity">
    <text evidence="1 9 10">Belongs to the class-I aminoacyl-tRNA synthetase family.</text>
</comment>
<comment type="subunit">
    <text evidence="9">Homodimer.</text>
</comment>
<dbReference type="NCBIfam" id="NF008923">
    <property type="entry name" value="PRK12284.1"/>
    <property type="match status" value="1"/>
</dbReference>
<comment type="catalytic activity">
    <reaction evidence="8 9">
        <text>tRNA(Trp) + L-tryptophan + ATP = L-tryptophyl-tRNA(Trp) + AMP + diphosphate + H(+)</text>
        <dbReference type="Rhea" id="RHEA:24080"/>
        <dbReference type="Rhea" id="RHEA-COMP:9671"/>
        <dbReference type="Rhea" id="RHEA-COMP:9705"/>
        <dbReference type="ChEBI" id="CHEBI:15378"/>
        <dbReference type="ChEBI" id="CHEBI:30616"/>
        <dbReference type="ChEBI" id="CHEBI:33019"/>
        <dbReference type="ChEBI" id="CHEBI:57912"/>
        <dbReference type="ChEBI" id="CHEBI:78442"/>
        <dbReference type="ChEBI" id="CHEBI:78535"/>
        <dbReference type="ChEBI" id="CHEBI:456215"/>
        <dbReference type="EC" id="6.1.1.2"/>
    </reaction>
</comment>
<dbReference type="InterPro" id="IPR036913">
    <property type="entry name" value="YegP-like_sf"/>
</dbReference>
<dbReference type="FunFam" id="1.10.240.10:FF:000005">
    <property type="entry name" value="Tryptophan--tRNA ligase"/>
    <property type="match status" value="1"/>
</dbReference>
<feature type="short sequence motif" description="'KMSKS' region" evidence="9">
    <location>
        <begin position="236"/>
        <end position="240"/>
    </location>
</feature>
<accession>A0A1C3K041</accession>
<dbReference type="InterPro" id="IPR014729">
    <property type="entry name" value="Rossmann-like_a/b/a_fold"/>
</dbReference>
<evidence type="ECO:0000313" key="13">
    <source>
        <dbReference type="Proteomes" id="UP000078558"/>
    </source>
</evidence>
<dbReference type="InterPro" id="IPR024109">
    <property type="entry name" value="Trp-tRNA-ligase_bac-type"/>
</dbReference>
<dbReference type="CDD" id="cd00806">
    <property type="entry name" value="TrpRS_core"/>
    <property type="match status" value="1"/>
</dbReference>
<sequence length="487" mass="52908">MRRAQAQALCRAVPRVTLLRRVFLLAPARSLSMQTRVLTGITTTGTPHLGNYAGAIRPAVAASTQPGVDAFFFLADYHALIKCDDPARIARSRLELAVTWLAAGLDPERVTFYRQSDIPEIPELSWLLTCVTGKGLMNRAHAYKASLDQNEAKGVEPDDGVTMGLFSYPVLMAADILMFNAHRVPVGRDQVQHLEMARDIAQRFNHLYGQGREFFVLPEAVVEEDVATLPGLDGRKMSKSYNNTIPLFEGGAKALKAAVMRIVTDSRQPGEAKDAEGSHLYSLYKAFATPDETKAFRAALEGGLGWGEAKQALCDRLERDLAPMRARYDELIARPDRLEEILQAGAARARRIAQPMMAELRDAVGLRSLRSSAVSASAAGAKKNAKTARFVSFRDEDGQFRFRLLAADGTELLNSVAYANPKEAGQVQKRLQDAAQAPEWAAEGDASFVLRLDGTVIGHGPAQPDAVARDALLARAAEALAALSAAE</sequence>
<evidence type="ECO:0000256" key="4">
    <source>
        <dbReference type="ARBA" id="ARBA00022741"/>
    </source>
</evidence>
<dbReference type="KEGG" id="odi:ODI_R2869"/>
<evidence type="ECO:0000256" key="3">
    <source>
        <dbReference type="ARBA" id="ARBA00022598"/>
    </source>
</evidence>